<protein>
    <submittedName>
        <fullName evidence="3">Uncharacterized protein</fullName>
    </submittedName>
</protein>
<dbReference type="WBParaSite" id="MBELARI_LOCUS951">
    <property type="protein sequence ID" value="MBELARI_LOCUS951"/>
    <property type="gene ID" value="MBELARI_LOCUS951"/>
</dbReference>
<dbReference type="Proteomes" id="UP000887575">
    <property type="component" value="Unassembled WGS sequence"/>
</dbReference>
<accession>A0AAF3JC54</accession>
<evidence type="ECO:0000256" key="1">
    <source>
        <dbReference type="SAM" id="MobiDB-lite"/>
    </source>
</evidence>
<name>A0AAF3JC54_9BILA</name>
<evidence type="ECO:0000313" key="2">
    <source>
        <dbReference type="Proteomes" id="UP000887575"/>
    </source>
</evidence>
<keyword evidence="2" id="KW-1185">Reference proteome</keyword>
<proteinExistence type="predicted"/>
<feature type="region of interest" description="Disordered" evidence="1">
    <location>
        <begin position="20"/>
        <end position="39"/>
    </location>
</feature>
<sequence length="213" mass="24668">MSSRNQGEVPLETMVIRAQSESVETAAESSTPQEEVQQRKKYNMPAGFCQYVAEMQRNKRALNKLKVTTMDDGYRYEMQGDKKGSEEETLRLLRHNYNLLPAKRKLELELKYRSQKSSSKRLRMEATEGTFAGTSTCSVVCMSLLSTCFHYIRLAECSRLQGISRLKKTHKSHFNCLRWWKLEYSCVVPIAKSTFVVDRVKSKVFKNLSKSIW</sequence>
<feature type="compositionally biased region" description="Low complexity" evidence="1">
    <location>
        <begin position="20"/>
        <end position="31"/>
    </location>
</feature>
<organism evidence="2 3">
    <name type="scientific">Mesorhabditis belari</name>
    <dbReference type="NCBI Taxonomy" id="2138241"/>
    <lineage>
        <taxon>Eukaryota</taxon>
        <taxon>Metazoa</taxon>
        <taxon>Ecdysozoa</taxon>
        <taxon>Nematoda</taxon>
        <taxon>Chromadorea</taxon>
        <taxon>Rhabditida</taxon>
        <taxon>Rhabditina</taxon>
        <taxon>Rhabditomorpha</taxon>
        <taxon>Rhabditoidea</taxon>
        <taxon>Rhabditidae</taxon>
        <taxon>Mesorhabditinae</taxon>
        <taxon>Mesorhabditis</taxon>
    </lineage>
</organism>
<reference evidence="3" key="1">
    <citation type="submission" date="2024-02" db="UniProtKB">
        <authorList>
            <consortium name="WormBaseParasite"/>
        </authorList>
    </citation>
    <scope>IDENTIFICATION</scope>
</reference>
<evidence type="ECO:0000313" key="3">
    <source>
        <dbReference type="WBParaSite" id="MBELARI_LOCUS951"/>
    </source>
</evidence>
<dbReference type="AlphaFoldDB" id="A0AAF3JC54"/>